<keyword evidence="1" id="KW-0472">Membrane</keyword>
<comment type="caution">
    <text evidence="2">The sequence shown here is derived from an EMBL/GenBank/DDBJ whole genome shotgun (WGS) entry which is preliminary data.</text>
</comment>
<proteinExistence type="predicted"/>
<dbReference type="RefSeq" id="WP_344468494.1">
    <property type="nucleotide sequence ID" value="NZ_BAAANT010000041.1"/>
</dbReference>
<keyword evidence="1" id="KW-0812">Transmembrane</keyword>
<sequence length="64" mass="6794">MAVTVSLAVFFGILTVVLYRGRAVGFWPGLTLVLFGFTLASTGLGPTINQLLTGLVHLIGSIRF</sequence>
<dbReference type="EMBL" id="BAAANT010000041">
    <property type="protein sequence ID" value="GAA2154305.1"/>
    <property type="molecule type" value="Genomic_DNA"/>
</dbReference>
<keyword evidence="3" id="KW-1185">Reference proteome</keyword>
<evidence type="ECO:0000313" key="2">
    <source>
        <dbReference type="EMBL" id="GAA2154305.1"/>
    </source>
</evidence>
<dbReference type="Proteomes" id="UP001422759">
    <property type="component" value="Unassembled WGS sequence"/>
</dbReference>
<reference evidence="3" key="1">
    <citation type="journal article" date="2019" name="Int. J. Syst. Evol. Microbiol.">
        <title>The Global Catalogue of Microorganisms (GCM) 10K type strain sequencing project: providing services to taxonomists for standard genome sequencing and annotation.</title>
        <authorList>
            <consortium name="The Broad Institute Genomics Platform"/>
            <consortium name="The Broad Institute Genome Sequencing Center for Infectious Disease"/>
            <person name="Wu L."/>
            <person name="Ma J."/>
        </authorList>
    </citation>
    <scope>NUCLEOTIDE SEQUENCE [LARGE SCALE GENOMIC DNA]</scope>
    <source>
        <strain evidence="3">JCM 14560</strain>
    </source>
</reference>
<feature type="transmembrane region" description="Helical" evidence="1">
    <location>
        <begin position="33"/>
        <end position="59"/>
    </location>
</feature>
<evidence type="ECO:0000256" key="1">
    <source>
        <dbReference type="SAM" id="Phobius"/>
    </source>
</evidence>
<gene>
    <name evidence="2" type="ORF">GCM10009760_53100</name>
</gene>
<organism evidence="2 3">
    <name type="scientific">Kitasatospora kazusensis</name>
    <dbReference type="NCBI Taxonomy" id="407974"/>
    <lineage>
        <taxon>Bacteria</taxon>
        <taxon>Bacillati</taxon>
        <taxon>Actinomycetota</taxon>
        <taxon>Actinomycetes</taxon>
        <taxon>Kitasatosporales</taxon>
        <taxon>Streptomycetaceae</taxon>
        <taxon>Kitasatospora</taxon>
    </lineage>
</organism>
<keyword evidence="1" id="KW-1133">Transmembrane helix</keyword>
<protein>
    <recommendedName>
        <fullName evidence="4">DUF2304 family protein</fullName>
    </recommendedName>
</protein>
<accession>A0ABP5LUP6</accession>
<name>A0ABP5LUP6_9ACTN</name>
<evidence type="ECO:0008006" key="4">
    <source>
        <dbReference type="Google" id="ProtNLM"/>
    </source>
</evidence>
<evidence type="ECO:0000313" key="3">
    <source>
        <dbReference type="Proteomes" id="UP001422759"/>
    </source>
</evidence>